<dbReference type="Gene3D" id="3.40.50.1820">
    <property type="entry name" value="alpha/beta hydrolase"/>
    <property type="match status" value="1"/>
</dbReference>
<feature type="region of interest" description="Disordered" evidence="1">
    <location>
        <begin position="25"/>
        <end position="44"/>
    </location>
</feature>
<dbReference type="RefSeq" id="WP_380668132.1">
    <property type="nucleotide sequence ID" value="NZ_JBHTCJ010000006.1"/>
</dbReference>
<organism evidence="3 4">
    <name type="scientific">Saccharopolyspora griseoalba</name>
    <dbReference type="NCBI Taxonomy" id="1431848"/>
    <lineage>
        <taxon>Bacteria</taxon>
        <taxon>Bacillati</taxon>
        <taxon>Actinomycetota</taxon>
        <taxon>Actinomycetes</taxon>
        <taxon>Pseudonocardiales</taxon>
        <taxon>Pseudonocardiaceae</taxon>
        <taxon>Saccharopolyspora</taxon>
    </lineage>
</organism>
<dbReference type="Pfam" id="PF01674">
    <property type="entry name" value="Lipase_2"/>
    <property type="match status" value="1"/>
</dbReference>
<dbReference type="InterPro" id="IPR029058">
    <property type="entry name" value="AB_hydrolase_fold"/>
</dbReference>
<comment type="caution">
    <text evidence="3">The sequence shown here is derived from an EMBL/GenBank/DDBJ whole genome shotgun (WGS) entry which is preliminary data.</text>
</comment>
<sequence>MRHRALSALLALAIAGAVGLGSGTAQAAPPAVSPPGANDWSCEPSAEHPRPVVLVHGTFENMAKNWSVLSPQIAQAGYCVFALDYGNNATGPVEDSAQELASFVDQVLAATGAREVDLVGHSQGGMMPRHYLKFLGGTEETGELIGIVPSNYGTTTPLTSPSGVVCEACAQQAQGSPFLTELNADDDTPDGPDYTVITTRYDEVVTPYTNAFLHDGPAEDLTNITVQDECPNDVVEHDQSPNDPVVAQWVLHALDREGPADPGFQPNCLP</sequence>
<proteinExistence type="predicted"/>
<dbReference type="InterPro" id="IPR002918">
    <property type="entry name" value="Lipase_EstA/Esterase_EstB"/>
</dbReference>
<evidence type="ECO:0000313" key="4">
    <source>
        <dbReference type="Proteomes" id="UP001596504"/>
    </source>
</evidence>
<feature type="chain" id="PRO_5045103530" evidence="2">
    <location>
        <begin position="28"/>
        <end position="270"/>
    </location>
</feature>
<name>A0ABW2LIJ9_9PSEU</name>
<keyword evidence="2" id="KW-0732">Signal</keyword>
<dbReference type="EMBL" id="JBHTCJ010000006">
    <property type="protein sequence ID" value="MFC7342337.1"/>
    <property type="molecule type" value="Genomic_DNA"/>
</dbReference>
<evidence type="ECO:0000256" key="2">
    <source>
        <dbReference type="SAM" id="SignalP"/>
    </source>
</evidence>
<feature type="signal peptide" evidence="2">
    <location>
        <begin position="1"/>
        <end position="27"/>
    </location>
</feature>
<gene>
    <name evidence="3" type="ORF">ACFQRI_13070</name>
</gene>
<evidence type="ECO:0000256" key="1">
    <source>
        <dbReference type="SAM" id="MobiDB-lite"/>
    </source>
</evidence>
<dbReference type="SUPFAM" id="SSF53474">
    <property type="entry name" value="alpha/beta-Hydrolases"/>
    <property type="match status" value="1"/>
</dbReference>
<accession>A0ABW2LIJ9</accession>
<dbReference type="PANTHER" id="PTHR32015:SF1">
    <property type="entry name" value="LIPASE"/>
    <property type="match status" value="1"/>
</dbReference>
<dbReference type="Proteomes" id="UP001596504">
    <property type="component" value="Unassembled WGS sequence"/>
</dbReference>
<reference evidence="4" key="1">
    <citation type="journal article" date="2019" name="Int. J. Syst. Evol. Microbiol.">
        <title>The Global Catalogue of Microorganisms (GCM) 10K type strain sequencing project: providing services to taxonomists for standard genome sequencing and annotation.</title>
        <authorList>
            <consortium name="The Broad Institute Genomics Platform"/>
            <consortium name="The Broad Institute Genome Sequencing Center for Infectious Disease"/>
            <person name="Wu L."/>
            <person name="Ma J."/>
        </authorList>
    </citation>
    <scope>NUCLEOTIDE SEQUENCE [LARGE SCALE GENOMIC DNA]</scope>
    <source>
        <strain evidence="4">WLHS5</strain>
    </source>
</reference>
<keyword evidence="4" id="KW-1185">Reference proteome</keyword>
<evidence type="ECO:0000313" key="3">
    <source>
        <dbReference type="EMBL" id="MFC7342337.1"/>
    </source>
</evidence>
<protein>
    <submittedName>
        <fullName evidence="3">Esterase/lipase family protein</fullName>
    </submittedName>
</protein>
<dbReference type="PANTHER" id="PTHR32015">
    <property type="entry name" value="FASTING INDUCED LIPASE"/>
    <property type="match status" value="1"/>
</dbReference>